<evidence type="ECO:0000256" key="1">
    <source>
        <dbReference type="SAM" id="MobiDB-lite"/>
    </source>
</evidence>
<geneLocation type="plasmid" evidence="2 3">
    <name>unnamed5</name>
</geneLocation>
<dbReference type="RefSeq" id="WP_269521581.1">
    <property type="nucleotide sequence ID" value="NZ_CP114569.1"/>
</dbReference>
<dbReference type="Proteomes" id="UP001164536">
    <property type="component" value="Plasmid unnamed5"/>
</dbReference>
<proteinExistence type="predicted"/>
<name>A0ABY7LD83_CITFR</name>
<dbReference type="EMBL" id="CP114569">
    <property type="protein sequence ID" value="WAZ60695.1"/>
    <property type="molecule type" value="Genomic_DNA"/>
</dbReference>
<feature type="region of interest" description="Disordered" evidence="1">
    <location>
        <begin position="561"/>
        <end position="584"/>
    </location>
</feature>
<evidence type="ECO:0000313" key="2">
    <source>
        <dbReference type="EMBL" id="WAZ60695.1"/>
    </source>
</evidence>
<sequence length="584" mass="64432">MSKDISPARARMDEINQRAARVAAFTVDIQKKNGVTITDPNELAQASLDAALRDPMFEGVDPRFVKRVASAWTSAMIEHQQRTGDLPSPDLLANAQYCCENLMLEAASDKHEGVGRAMFESAAADMRTSDGVLRLAQFVALILPVSLGAATSDACTFVPCDRDKANIYELLNVAGTEFGSFKVGDELHMQAAGMYSQLKRYYIFPAELQPDGAKKTFNFGIKAVEGKDMAIRAGRTKLIINRRQSKADDGDGNLYFNDKDANGTAFSATCKVAYDKGTVAVTFTEAPAAGTELAIQLEINIEKAPELIPVINQSMREWQVSPSQYVVASEHTVMSASDASREFGLNMQSIQFTAMRNWLSHEQDMMRLRLMAFFCIEKYDFDVALPEAQQYESWVGLLRHRVNEMSTAMVNKTRKSGIRGGFAGGEAANFIKSLPPQYFSQDPNYVESPHVQYIGTLFGYIRIFEVPTAVCDQFVKDGYDFNSNEVIFYGRGNSIGEAGLITGDAVPAIPYIHETNPSLVNRTTMWGSALNEIHPRKGEAYFCKLELTNTKVGSYNMLNGKKIESDNPTEPEAPPEVADAKSSK</sequence>
<evidence type="ECO:0000313" key="3">
    <source>
        <dbReference type="Proteomes" id="UP001164536"/>
    </source>
</evidence>
<accession>A0ABY7LD83</accession>
<protein>
    <submittedName>
        <fullName evidence="2">Capsid protein</fullName>
    </submittedName>
</protein>
<organism evidence="2 3">
    <name type="scientific">Citrobacter freundii</name>
    <dbReference type="NCBI Taxonomy" id="546"/>
    <lineage>
        <taxon>Bacteria</taxon>
        <taxon>Pseudomonadati</taxon>
        <taxon>Pseudomonadota</taxon>
        <taxon>Gammaproteobacteria</taxon>
        <taxon>Enterobacterales</taxon>
        <taxon>Enterobacteriaceae</taxon>
        <taxon>Citrobacter</taxon>
        <taxon>Citrobacter freundii complex</taxon>
    </lineage>
</organism>
<gene>
    <name evidence="2" type="ORF">O4000_29205</name>
</gene>
<keyword evidence="3" id="KW-1185">Reference proteome</keyword>
<keyword evidence="2" id="KW-0614">Plasmid</keyword>
<reference evidence="2" key="1">
    <citation type="submission" date="2022-12" db="EMBL/GenBank/DDBJ databases">
        <title>2953647.</title>
        <authorList>
            <person name="Hergert J."/>
            <person name="Casey R."/>
            <person name="Wagner J."/>
            <person name="Young E.L."/>
            <person name="Oakeson K.F."/>
        </authorList>
    </citation>
    <scope>NUCLEOTIDE SEQUENCE</scope>
    <source>
        <strain evidence="2">2953647</strain>
        <plasmid evidence="2">unnamed5</plasmid>
    </source>
</reference>